<comment type="caution">
    <text evidence="2">The sequence shown here is derived from an EMBL/GenBank/DDBJ whole genome shotgun (WGS) entry which is preliminary data.</text>
</comment>
<sequence length="181" mass="21113">MLNPDIRPKVKNLIWRPLSHCLPTLAALYHRHVQINVFCPLCSSNVEDEYHVFVACSVAKSVWSMLNVADLSSLFVSSFEFWNYIIRNKNKEDINMAAMLFWTLWNNRNLKVWKDSCSPRLVLFNITITFFKEWNQAQALWTNCKVSNTTMSDRWTPAAEGRIKCNINAAVSQIEIMLYMD</sequence>
<proteinExistence type="predicted"/>
<gene>
    <name evidence="2" type="ORF">POM88_027720</name>
</gene>
<protein>
    <recommendedName>
        <fullName evidence="1">Reverse transcriptase zinc-binding domain-containing protein</fullName>
    </recommendedName>
</protein>
<evidence type="ECO:0000313" key="3">
    <source>
        <dbReference type="Proteomes" id="UP001237642"/>
    </source>
</evidence>
<evidence type="ECO:0000313" key="2">
    <source>
        <dbReference type="EMBL" id="KAK1380976.1"/>
    </source>
</evidence>
<evidence type="ECO:0000259" key="1">
    <source>
        <dbReference type="Pfam" id="PF13966"/>
    </source>
</evidence>
<organism evidence="2 3">
    <name type="scientific">Heracleum sosnowskyi</name>
    <dbReference type="NCBI Taxonomy" id="360622"/>
    <lineage>
        <taxon>Eukaryota</taxon>
        <taxon>Viridiplantae</taxon>
        <taxon>Streptophyta</taxon>
        <taxon>Embryophyta</taxon>
        <taxon>Tracheophyta</taxon>
        <taxon>Spermatophyta</taxon>
        <taxon>Magnoliopsida</taxon>
        <taxon>eudicotyledons</taxon>
        <taxon>Gunneridae</taxon>
        <taxon>Pentapetalae</taxon>
        <taxon>asterids</taxon>
        <taxon>campanulids</taxon>
        <taxon>Apiales</taxon>
        <taxon>Apiaceae</taxon>
        <taxon>Apioideae</taxon>
        <taxon>apioid superclade</taxon>
        <taxon>Tordylieae</taxon>
        <taxon>Tordyliinae</taxon>
        <taxon>Heracleum</taxon>
    </lineage>
</organism>
<dbReference type="Pfam" id="PF13966">
    <property type="entry name" value="zf-RVT"/>
    <property type="match status" value="1"/>
</dbReference>
<dbReference type="InterPro" id="IPR026960">
    <property type="entry name" value="RVT-Znf"/>
</dbReference>
<accession>A0AAD8I8H1</accession>
<dbReference type="EMBL" id="JAUIZM010000006">
    <property type="protein sequence ID" value="KAK1380976.1"/>
    <property type="molecule type" value="Genomic_DNA"/>
</dbReference>
<reference evidence="2" key="2">
    <citation type="submission" date="2023-05" db="EMBL/GenBank/DDBJ databases">
        <authorList>
            <person name="Schelkunov M.I."/>
        </authorList>
    </citation>
    <scope>NUCLEOTIDE SEQUENCE</scope>
    <source>
        <strain evidence="2">Hsosn_3</strain>
        <tissue evidence="2">Leaf</tissue>
    </source>
</reference>
<dbReference type="AlphaFoldDB" id="A0AAD8I8H1"/>
<feature type="domain" description="Reverse transcriptase zinc-binding" evidence="1">
    <location>
        <begin position="4"/>
        <end position="63"/>
    </location>
</feature>
<reference evidence="2" key="1">
    <citation type="submission" date="2023-02" db="EMBL/GenBank/DDBJ databases">
        <title>Genome of toxic invasive species Heracleum sosnowskyi carries increased number of genes despite the absence of recent whole-genome duplications.</title>
        <authorList>
            <person name="Schelkunov M."/>
            <person name="Shtratnikova V."/>
            <person name="Makarenko M."/>
            <person name="Klepikova A."/>
            <person name="Omelchenko D."/>
            <person name="Novikova G."/>
            <person name="Obukhova E."/>
            <person name="Bogdanov V."/>
            <person name="Penin A."/>
            <person name="Logacheva M."/>
        </authorList>
    </citation>
    <scope>NUCLEOTIDE SEQUENCE</scope>
    <source>
        <strain evidence="2">Hsosn_3</strain>
        <tissue evidence="2">Leaf</tissue>
    </source>
</reference>
<name>A0AAD8I8H1_9APIA</name>
<keyword evidence="3" id="KW-1185">Reference proteome</keyword>
<dbReference type="Proteomes" id="UP001237642">
    <property type="component" value="Unassembled WGS sequence"/>
</dbReference>